<organism evidence="2 3">
    <name type="scientific">Nocardia cyriacigeorgica</name>
    <dbReference type="NCBI Taxonomy" id="135487"/>
    <lineage>
        <taxon>Bacteria</taxon>
        <taxon>Bacillati</taxon>
        <taxon>Actinomycetota</taxon>
        <taxon>Actinomycetes</taxon>
        <taxon>Mycobacteriales</taxon>
        <taxon>Nocardiaceae</taxon>
        <taxon>Nocardia</taxon>
    </lineage>
</organism>
<dbReference type="InterPro" id="IPR036457">
    <property type="entry name" value="PPM-type-like_dom_sf"/>
</dbReference>
<feature type="domain" description="PPM-type phosphatase" evidence="1">
    <location>
        <begin position="1"/>
        <end position="263"/>
    </location>
</feature>
<sequence length="263" mass="28576">MIVHSAQLPAQADEDRAVASQHAVIVLDGATAHDPETPRAGTYVDTLSTELQSRIGPANDLRTALADAIRATAELLELAPGKSPSSTVAVVHIQPDTVDLLVLGDSAIIVGTIDGAQHIHTDDRLERLGLPQADNYRHRLATGTGYDDQHRELLRELQRAERQWRNRPRGFWIAEADPAAADHALTASYPRASVSWAVAATDGAFDVLPTLGLDWQTVARQSSAGLHDILDRCRTWEATTDPIGQALPRAKRHDDKTIAVIRL</sequence>
<dbReference type="Proteomes" id="UP000468928">
    <property type="component" value="Unassembled WGS sequence"/>
</dbReference>
<dbReference type="EMBL" id="JAAGUZ010000145">
    <property type="protein sequence ID" value="NEW48283.1"/>
    <property type="molecule type" value="Genomic_DNA"/>
</dbReference>
<reference evidence="2 3" key="1">
    <citation type="submission" date="2020-01" db="EMBL/GenBank/DDBJ databases">
        <title>Genetics and antimicrobial susceptibilities of Nocardia species isolated from the soil; a comparison with species isolated from humans.</title>
        <authorList>
            <person name="Carrasco G."/>
            <person name="Monzon S."/>
            <person name="Sansegundo M."/>
            <person name="Garcia E."/>
            <person name="Garrido N."/>
            <person name="Medina M.J."/>
            <person name="Villalon P."/>
            <person name="Ramirez-Arocha A.C."/>
            <person name="Jimenez P."/>
            <person name="Cuesta I."/>
            <person name="Valdezate S."/>
        </authorList>
    </citation>
    <scope>NUCLEOTIDE SEQUENCE [LARGE SCALE GENOMIC DNA]</scope>
    <source>
        <strain evidence="2 3">CNM20110639</strain>
    </source>
</reference>
<dbReference type="SUPFAM" id="SSF81606">
    <property type="entry name" value="PP2C-like"/>
    <property type="match status" value="1"/>
</dbReference>
<dbReference type="Gene3D" id="3.60.40.10">
    <property type="entry name" value="PPM-type phosphatase domain"/>
    <property type="match status" value="1"/>
</dbReference>
<accession>A0A6P1DIA1</accession>
<dbReference type="RefSeq" id="WP_163830403.1">
    <property type="nucleotide sequence ID" value="NZ_JAAGUZ010000145.1"/>
</dbReference>
<dbReference type="PROSITE" id="PS51746">
    <property type="entry name" value="PPM_2"/>
    <property type="match status" value="1"/>
</dbReference>
<proteinExistence type="predicted"/>
<comment type="caution">
    <text evidence="2">The sequence shown here is derived from an EMBL/GenBank/DDBJ whole genome shotgun (WGS) entry which is preliminary data.</text>
</comment>
<dbReference type="InterPro" id="IPR001932">
    <property type="entry name" value="PPM-type_phosphatase-like_dom"/>
</dbReference>
<protein>
    <recommendedName>
        <fullName evidence="1">PPM-type phosphatase domain-containing protein</fullName>
    </recommendedName>
</protein>
<name>A0A6P1DIA1_9NOCA</name>
<evidence type="ECO:0000313" key="2">
    <source>
        <dbReference type="EMBL" id="NEW48283.1"/>
    </source>
</evidence>
<dbReference type="AlphaFoldDB" id="A0A6P1DIA1"/>
<evidence type="ECO:0000259" key="1">
    <source>
        <dbReference type="PROSITE" id="PS51746"/>
    </source>
</evidence>
<evidence type="ECO:0000313" key="3">
    <source>
        <dbReference type="Proteomes" id="UP000468928"/>
    </source>
</evidence>
<gene>
    <name evidence="2" type="ORF">GV789_28260</name>
</gene>